<keyword evidence="1" id="KW-1133">Transmembrane helix</keyword>
<feature type="transmembrane region" description="Helical" evidence="1">
    <location>
        <begin position="157"/>
        <end position="178"/>
    </location>
</feature>
<dbReference type="EMBL" id="HBIN01013005">
    <property type="protein sequence ID" value="CAE0439621.1"/>
    <property type="molecule type" value="Transcribed_RNA"/>
</dbReference>
<reference evidence="2" key="1">
    <citation type="submission" date="2021-01" db="EMBL/GenBank/DDBJ databases">
        <authorList>
            <person name="Corre E."/>
            <person name="Pelletier E."/>
            <person name="Niang G."/>
            <person name="Scheremetjew M."/>
            <person name="Finn R."/>
            <person name="Kale V."/>
            <person name="Holt S."/>
            <person name="Cochrane G."/>
            <person name="Meng A."/>
            <person name="Brown T."/>
            <person name="Cohen L."/>
        </authorList>
    </citation>
    <scope>NUCLEOTIDE SEQUENCE</scope>
    <source>
        <strain evidence="2">GSBS06</strain>
    </source>
</reference>
<feature type="transmembrane region" description="Helical" evidence="1">
    <location>
        <begin position="102"/>
        <end position="122"/>
    </location>
</feature>
<accession>A0A7S3LTI6</accession>
<gene>
    <name evidence="2" type="ORF">ASTO00021_LOCUS9807</name>
</gene>
<dbReference type="AlphaFoldDB" id="A0A7S3LTI6"/>
<proteinExistence type="predicted"/>
<organism evidence="2">
    <name type="scientific">Aplanochytrium stocchinoi</name>
    <dbReference type="NCBI Taxonomy" id="215587"/>
    <lineage>
        <taxon>Eukaryota</taxon>
        <taxon>Sar</taxon>
        <taxon>Stramenopiles</taxon>
        <taxon>Bigyra</taxon>
        <taxon>Labyrinthulomycetes</taxon>
        <taxon>Thraustochytrida</taxon>
        <taxon>Thraustochytriidae</taxon>
        <taxon>Aplanochytrium</taxon>
    </lineage>
</organism>
<keyword evidence="1" id="KW-0472">Membrane</keyword>
<sequence length="243" mass="26475">MEEPLVSIGTVKQVVFITTIFQLLFSGSFFITSLVASNSCFLTLDNGARKCAKDPDGIEEIFGIYGGTSFELVVSAMFYIVFGVASLKLLRNPQEVASSSFNIGALFGLGIFVSSSSLFMAAKWGSISTAVNDFKCDELPMEISCPNESPLSSYTGIVVLSSFLFILHVAVTASIYIFRIEFINQSGPELHGYVAQTDDPFMAVRAATNEPTTSTTTTTEHIRKRVTENETENDDDTFGIENI</sequence>
<feature type="transmembrane region" description="Helical" evidence="1">
    <location>
        <begin position="14"/>
        <end position="36"/>
    </location>
</feature>
<keyword evidence="1" id="KW-0812">Transmembrane</keyword>
<protein>
    <submittedName>
        <fullName evidence="2">Uncharacterized protein</fullName>
    </submittedName>
</protein>
<evidence type="ECO:0000313" key="2">
    <source>
        <dbReference type="EMBL" id="CAE0439621.1"/>
    </source>
</evidence>
<evidence type="ECO:0000256" key="1">
    <source>
        <dbReference type="SAM" id="Phobius"/>
    </source>
</evidence>
<feature type="transmembrane region" description="Helical" evidence="1">
    <location>
        <begin position="72"/>
        <end position="90"/>
    </location>
</feature>
<name>A0A7S3LTI6_9STRA</name>